<dbReference type="SUPFAM" id="SSF89447">
    <property type="entry name" value="AbrB/MazE/MraZ-like"/>
    <property type="match status" value="1"/>
</dbReference>
<dbReference type="EMBL" id="CP095010">
    <property type="protein sequence ID" value="UOO97591.1"/>
    <property type="molecule type" value="Genomic_DNA"/>
</dbReference>
<dbReference type="KEGG" id="hdo:MUK72_19850"/>
<dbReference type="AlphaFoldDB" id="A0AAX3AV57"/>
<evidence type="ECO:0000313" key="2">
    <source>
        <dbReference type="Proteomes" id="UP000830542"/>
    </source>
</evidence>
<dbReference type="GeneID" id="71764152"/>
<name>A0AAX3AV57_HALDO</name>
<evidence type="ECO:0008006" key="3">
    <source>
        <dbReference type="Google" id="ProtNLM"/>
    </source>
</evidence>
<keyword evidence="2" id="KW-1185">Reference proteome</keyword>
<accession>A0AAX3AV57</accession>
<dbReference type="RefSeq" id="WP_244707283.1">
    <property type="nucleotide sequence ID" value="NZ_BAAADN010000092.1"/>
</dbReference>
<evidence type="ECO:0000313" key="1">
    <source>
        <dbReference type="EMBL" id="UOO97591.1"/>
    </source>
</evidence>
<organism evidence="1 2">
    <name type="scientific">Halococcus dombrowskii</name>
    <dbReference type="NCBI Taxonomy" id="179637"/>
    <lineage>
        <taxon>Archaea</taxon>
        <taxon>Methanobacteriati</taxon>
        <taxon>Methanobacteriota</taxon>
        <taxon>Stenosarchaea group</taxon>
        <taxon>Halobacteria</taxon>
        <taxon>Halobacteriales</taxon>
        <taxon>Halococcaceae</taxon>
        <taxon>Halococcus</taxon>
    </lineage>
</organism>
<keyword evidence="1" id="KW-0614">Plasmid</keyword>
<proteinExistence type="predicted"/>
<sequence length="62" mass="7261">MVEIDNPREQDHVVQMDTRGRVTIPSSVRHRYGIDGEEGNWWVELTIHKLEKRQDEDEGGES</sequence>
<dbReference type="InterPro" id="IPR037914">
    <property type="entry name" value="SpoVT-AbrB_sf"/>
</dbReference>
<protein>
    <recommendedName>
        <fullName evidence="3">SpoVT-AbrB domain-containing protein</fullName>
    </recommendedName>
</protein>
<gene>
    <name evidence="1" type="ORF">MUK72_19850</name>
</gene>
<dbReference type="Proteomes" id="UP000830542">
    <property type="component" value="Plasmid unnamed5"/>
</dbReference>
<geneLocation type="plasmid" evidence="1 2">
    <name>unnamed5</name>
</geneLocation>
<reference evidence="1" key="1">
    <citation type="submission" date="2022-04" db="EMBL/GenBank/DDBJ databases">
        <title>Sequencing and genomic assembly of Halococcus dombrowskii.</title>
        <authorList>
            <person name="Lim S.W."/>
            <person name="MacLea K.S."/>
        </authorList>
    </citation>
    <scope>NUCLEOTIDE SEQUENCE</scope>
    <source>
        <strain evidence="1">H4</strain>
        <plasmid evidence="1">unnamed5</plasmid>
    </source>
</reference>